<name>A0A329RQJ2_9STRA</name>
<dbReference type="EMBL" id="RCMI01000535">
    <property type="protein sequence ID" value="KAG2906601.1"/>
    <property type="molecule type" value="Genomic_DNA"/>
</dbReference>
<dbReference type="OrthoDB" id="97124at2759"/>
<dbReference type="Proteomes" id="UP000774804">
    <property type="component" value="Unassembled WGS sequence"/>
</dbReference>
<dbReference type="Proteomes" id="UP000736787">
    <property type="component" value="Unassembled WGS sequence"/>
</dbReference>
<evidence type="ECO:0000313" key="1">
    <source>
        <dbReference type="EMBL" id="KAG2906601.1"/>
    </source>
</evidence>
<reference evidence="3 4" key="1">
    <citation type="submission" date="2018-01" db="EMBL/GenBank/DDBJ databases">
        <title>Draft genome of the strawberry crown rot pathogen Phytophthora cactorum.</title>
        <authorList>
            <person name="Armitage A.D."/>
            <person name="Lysoe E."/>
            <person name="Nellist C.F."/>
            <person name="Harrison R.J."/>
            <person name="Brurberg M.B."/>
        </authorList>
    </citation>
    <scope>NUCLEOTIDE SEQUENCE [LARGE SCALE GENOMIC DNA]</scope>
    <source>
        <strain evidence="3 4">10300</strain>
    </source>
</reference>
<dbReference type="Proteomes" id="UP000251314">
    <property type="component" value="Unassembled WGS sequence"/>
</dbReference>
<protein>
    <submittedName>
        <fullName evidence="3">Uncharacterized protein</fullName>
    </submittedName>
</protein>
<dbReference type="AlphaFoldDB" id="A0A329RQJ2"/>
<dbReference type="EMBL" id="RCMK01000534">
    <property type="protein sequence ID" value="KAG2923491.1"/>
    <property type="molecule type" value="Genomic_DNA"/>
</dbReference>
<accession>A0A329RQJ2</accession>
<comment type="caution">
    <text evidence="3">The sequence shown here is derived from an EMBL/GenBank/DDBJ whole genome shotgun (WGS) entry which is preliminary data.</text>
</comment>
<reference evidence="1" key="2">
    <citation type="submission" date="2018-10" db="EMBL/GenBank/DDBJ databases">
        <title>Effector identification in a new, highly contiguous assembly of the strawberry crown rot pathogen Phytophthora cactorum.</title>
        <authorList>
            <person name="Armitage A.D."/>
            <person name="Nellist C.F."/>
            <person name="Bates H."/>
            <person name="Vickerstaff R.J."/>
            <person name="Harrison R.J."/>
        </authorList>
    </citation>
    <scope>NUCLEOTIDE SEQUENCE</scope>
    <source>
        <strain evidence="1">4032</strain>
        <strain evidence="2">4040</strain>
    </source>
</reference>
<evidence type="ECO:0000313" key="2">
    <source>
        <dbReference type="EMBL" id="KAG2923491.1"/>
    </source>
</evidence>
<gene>
    <name evidence="3" type="ORF">PC110_g16713</name>
    <name evidence="1" type="ORF">PC115_g14230</name>
    <name evidence="2" type="ORF">PC117_g15721</name>
</gene>
<proteinExistence type="predicted"/>
<dbReference type="VEuPathDB" id="FungiDB:PC110_g16713"/>
<evidence type="ECO:0000313" key="3">
    <source>
        <dbReference type="EMBL" id="RAW26895.1"/>
    </source>
</evidence>
<evidence type="ECO:0000313" key="4">
    <source>
        <dbReference type="Proteomes" id="UP000251314"/>
    </source>
</evidence>
<sequence length="220" mass="25379">MPKRIPWTERAVAADARDAELIFDAYKSFDIGKSNTMVCTVFTDANVHKRRRRLLQCSSETCSECSELPYSCRGKLPTCLTTNRISFYEFGGHASDAMSLKKKKLTMSQKTLCREMAEHNLRPMRIRHALSRKFDTPLENQPVLRVVQNFVNHYSRTHLENHERVDEIRKWIHARAFNGDDAMGHTFIFGWELDREGRPEVGNGSDERPFIVGISTKALM</sequence>
<dbReference type="EMBL" id="MJFZ01000608">
    <property type="protein sequence ID" value="RAW26895.1"/>
    <property type="molecule type" value="Genomic_DNA"/>
</dbReference>
<keyword evidence="4" id="KW-1185">Reference proteome</keyword>
<organism evidence="3 4">
    <name type="scientific">Phytophthora cactorum</name>
    <dbReference type="NCBI Taxonomy" id="29920"/>
    <lineage>
        <taxon>Eukaryota</taxon>
        <taxon>Sar</taxon>
        <taxon>Stramenopiles</taxon>
        <taxon>Oomycota</taxon>
        <taxon>Peronosporomycetes</taxon>
        <taxon>Peronosporales</taxon>
        <taxon>Peronosporaceae</taxon>
        <taxon>Phytophthora</taxon>
    </lineage>
</organism>